<gene>
    <name evidence="2" type="ORF">L323_19330</name>
</gene>
<dbReference type="PROSITE" id="PS51257">
    <property type="entry name" value="PROKAR_LIPOPROTEIN"/>
    <property type="match status" value="1"/>
</dbReference>
<evidence type="ECO:0000313" key="3">
    <source>
        <dbReference type="Proteomes" id="UP000016860"/>
    </source>
</evidence>
<protein>
    <recommendedName>
        <fullName evidence="4">Lipoprotein</fullName>
    </recommendedName>
</protein>
<reference evidence="2 3" key="1">
    <citation type="journal article" date="2013" name="Genome Announc.">
        <title>Draft Genome Sequence of the Cellulolytic Bacterium Clostridium papyrosolvens C7 (ATCC 700395).</title>
        <authorList>
            <person name="Zepeda V."/>
            <person name="Dassa B."/>
            <person name="Borovok I."/>
            <person name="Lamed R."/>
            <person name="Bayer E.A."/>
            <person name="Cate J.H."/>
        </authorList>
    </citation>
    <scope>NUCLEOTIDE SEQUENCE [LARGE SCALE GENOMIC DNA]</scope>
    <source>
        <strain evidence="2 3">C7</strain>
    </source>
</reference>
<comment type="caution">
    <text evidence="2">The sequence shown here is derived from an EMBL/GenBank/DDBJ whole genome shotgun (WGS) entry which is preliminary data.</text>
</comment>
<dbReference type="STRING" id="1330534.L323_19330"/>
<feature type="signal peptide" evidence="1">
    <location>
        <begin position="1"/>
        <end position="26"/>
    </location>
</feature>
<evidence type="ECO:0000256" key="1">
    <source>
        <dbReference type="SAM" id="SignalP"/>
    </source>
</evidence>
<dbReference type="EMBL" id="ATAY01000098">
    <property type="protein sequence ID" value="EPR07703.1"/>
    <property type="molecule type" value="Genomic_DNA"/>
</dbReference>
<dbReference type="PATRIC" id="fig|1330534.3.peg.3834"/>
<accession>U4QWQ3</accession>
<dbReference type="RefSeq" id="WP_020817218.1">
    <property type="nucleotide sequence ID" value="NZ_ATAY01000098.1"/>
</dbReference>
<proteinExistence type="predicted"/>
<name>U4QWQ3_9FIRM</name>
<evidence type="ECO:0000313" key="2">
    <source>
        <dbReference type="EMBL" id="EPR07703.1"/>
    </source>
</evidence>
<dbReference type="OrthoDB" id="2517683at2"/>
<keyword evidence="1" id="KW-0732">Signal</keyword>
<dbReference type="AlphaFoldDB" id="U4QWQ3"/>
<sequence length="212" mass="23933">MKINRFISMIALLLIVLCGCNGQQGAVNTQDVSQTESTPGVKVNTEVTLGSCSLNSMGKADYILALRMFKGEYHEQYLPGSDSGPNWTGNFKLCIIETLQDRVIESYPINEELTFKNKIDITLKDYNKDGNFDFLIGQYASSNLNTYKMYYVTKDFKIGYYNNIGEFSISSKSYSPELKKDNKGNLTYSFYDNSSGKTITKIIDINLLKLKD</sequence>
<feature type="chain" id="PRO_5039593673" description="Lipoprotein" evidence="1">
    <location>
        <begin position="27"/>
        <end position="212"/>
    </location>
</feature>
<organism evidence="2 3">
    <name type="scientific">Ruminiclostridium papyrosolvens C7</name>
    <dbReference type="NCBI Taxonomy" id="1330534"/>
    <lineage>
        <taxon>Bacteria</taxon>
        <taxon>Bacillati</taxon>
        <taxon>Bacillota</taxon>
        <taxon>Clostridia</taxon>
        <taxon>Eubacteriales</taxon>
        <taxon>Oscillospiraceae</taxon>
        <taxon>Ruminiclostridium</taxon>
    </lineage>
</organism>
<dbReference type="Proteomes" id="UP000016860">
    <property type="component" value="Unassembled WGS sequence"/>
</dbReference>
<evidence type="ECO:0008006" key="4">
    <source>
        <dbReference type="Google" id="ProtNLM"/>
    </source>
</evidence>